<proteinExistence type="inferred from homology"/>
<dbReference type="Proteomes" id="UP000053149">
    <property type="component" value="Unassembled WGS sequence"/>
</dbReference>
<evidence type="ECO:0000259" key="7">
    <source>
        <dbReference type="Pfam" id="PF20266"/>
    </source>
</evidence>
<dbReference type="AlphaFoldDB" id="A0AAW3DI87"/>
<dbReference type="Pfam" id="PF20266">
    <property type="entry name" value="Mab-21_C"/>
    <property type="match status" value="1"/>
</dbReference>
<sequence>VDELVGDLLCTFKQLFSNTFLPVLQPAIKLGSTFEGWSPQEDDAVYCLLVPLEAPRGHTFHLELGPEGEMPARNSRIRVEVECCCRRQWQAEYTLCFLHQPAIRRIHTPSLLHTLCTDSYLDVMKTVHFFRRFVDFFCSVMPQSHHCRIEVLPFSRSFKLQLTTASGRPLFVEIIFGVRQGNSDIFLSSQSTEDDSTPSTTWTESYAVAEAKFFSIIARQAPQDSFHLKCLQLFARIELGRVLSTDILKTVVMHLLTIIPMSGWRRRDFLKRLADILQYLHYCIKEKSLNHFFFGNENVPEEIILLPSFRRAEPYNLLYHLVDNPAAQNEVLHELVELHTR</sequence>
<evidence type="ECO:0000256" key="6">
    <source>
        <dbReference type="ARBA" id="ARBA00023136"/>
    </source>
</evidence>
<keyword evidence="4" id="KW-0732">Signal</keyword>
<dbReference type="PRINTS" id="PR02107">
    <property type="entry name" value="INOS145TPRIP"/>
</dbReference>
<keyword evidence="3" id="KW-0812">Transmembrane</keyword>
<protein>
    <submittedName>
        <fullName evidence="8">Inositol 1,4,5-trisphosphate receptor-interacting protein-like 1</fullName>
    </submittedName>
</protein>
<accession>A0AAW3DI87</accession>
<evidence type="ECO:0000256" key="3">
    <source>
        <dbReference type="ARBA" id="ARBA00022692"/>
    </source>
</evidence>
<dbReference type="InterPro" id="IPR026250">
    <property type="entry name" value="ITPRIP-like"/>
</dbReference>
<dbReference type="Gene3D" id="1.10.1410.40">
    <property type="match status" value="1"/>
</dbReference>
<organism evidence="8 9">
    <name type="scientific">Pterocles gutturalis</name>
    <name type="common">yellow-throated sandgrouse</name>
    <dbReference type="NCBI Taxonomy" id="240206"/>
    <lineage>
        <taxon>Eukaryota</taxon>
        <taxon>Metazoa</taxon>
        <taxon>Chordata</taxon>
        <taxon>Craniata</taxon>
        <taxon>Vertebrata</taxon>
        <taxon>Euteleostomi</taxon>
        <taxon>Archelosauria</taxon>
        <taxon>Archosauria</taxon>
        <taxon>Dinosauria</taxon>
        <taxon>Saurischia</taxon>
        <taxon>Theropoda</taxon>
        <taxon>Coelurosauria</taxon>
        <taxon>Aves</taxon>
        <taxon>Neognathae</taxon>
        <taxon>Neoaves</taxon>
        <taxon>Columbimorphae</taxon>
        <taxon>Pterocliformes</taxon>
        <taxon>Pteroclidae</taxon>
        <taxon>Pterocles</taxon>
    </lineage>
</organism>
<dbReference type="EMBL" id="JMFR01035294">
    <property type="protein sequence ID" value="KFU98145.1"/>
    <property type="molecule type" value="Genomic_DNA"/>
</dbReference>
<comment type="similarity">
    <text evidence="2">Belongs to the ITPRIP family.</text>
</comment>
<dbReference type="PANTHER" id="PTHR10656:SF40">
    <property type="entry name" value="INOSITOL 1,4,5-TRISPHOSPHATE RECEPTOR-INTERACTING PROTEIN-LIKE 1"/>
    <property type="match status" value="1"/>
</dbReference>
<comment type="caution">
    <text evidence="8">The sequence shown here is derived from an EMBL/GenBank/DDBJ whole genome shotgun (WGS) entry which is preliminary data.</text>
</comment>
<feature type="non-terminal residue" evidence="8">
    <location>
        <position position="1"/>
    </location>
</feature>
<keyword evidence="6" id="KW-0472">Membrane</keyword>
<feature type="domain" description="Mab-21-like HhH/H2TH-like" evidence="7">
    <location>
        <begin position="243"/>
        <end position="298"/>
    </location>
</feature>
<evidence type="ECO:0000256" key="4">
    <source>
        <dbReference type="ARBA" id="ARBA00022729"/>
    </source>
</evidence>
<dbReference type="GO" id="GO:0016020">
    <property type="term" value="C:membrane"/>
    <property type="evidence" value="ECO:0007669"/>
    <property type="project" value="UniProtKB-SubCell"/>
</dbReference>
<feature type="non-terminal residue" evidence="8">
    <location>
        <position position="341"/>
    </location>
</feature>
<keyword evidence="9" id="KW-1185">Reference proteome</keyword>
<evidence type="ECO:0000313" key="9">
    <source>
        <dbReference type="Proteomes" id="UP000053149"/>
    </source>
</evidence>
<evidence type="ECO:0000256" key="2">
    <source>
        <dbReference type="ARBA" id="ARBA00005554"/>
    </source>
</evidence>
<dbReference type="InterPro" id="IPR024810">
    <property type="entry name" value="MAB21L/cGLR"/>
</dbReference>
<reference evidence="8 9" key="1">
    <citation type="journal article" date="2014" name="Science">
        <title>Comparative genomics reveals insights into avian genome evolution and adaptation.</title>
        <authorList>
            <consortium name="Avian Genome Consortium"/>
            <person name="Zhang G."/>
            <person name="Li C."/>
            <person name="Li Q."/>
            <person name="Li B."/>
            <person name="Larkin D.M."/>
            <person name="Lee C."/>
            <person name="Storz J.F."/>
            <person name="Antunes A."/>
            <person name="Greenwold M.J."/>
            <person name="Meredith R.W."/>
            <person name="Odeen A."/>
            <person name="Cui J."/>
            <person name="Zhou Q."/>
            <person name="Xu L."/>
            <person name="Pan H."/>
            <person name="Wang Z."/>
            <person name="Jin L."/>
            <person name="Zhang P."/>
            <person name="Hu H."/>
            <person name="Yang W."/>
            <person name="Hu J."/>
            <person name="Xiao J."/>
            <person name="Yang Z."/>
            <person name="Liu Y."/>
            <person name="Xie Q."/>
            <person name="Yu H."/>
            <person name="Lian J."/>
            <person name="Wen P."/>
            <person name="Zhang F."/>
            <person name="Li H."/>
            <person name="Zeng Y."/>
            <person name="Xiong Z."/>
            <person name="Liu S."/>
            <person name="Zhou L."/>
            <person name="Huang Z."/>
            <person name="An N."/>
            <person name="Wang J."/>
            <person name="Zheng Q."/>
            <person name="Xiong Y."/>
            <person name="Wang G."/>
            <person name="Wang B."/>
            <person name="Wang J."/>
            <person name="Fan Y."/>
            <person name="da Fonseca R.R."/>
            <person name="Alfaro-Nunez A."/>
            <person name="Schubert M."/>
            <person name="Orlando L."/>
            <person name="Mourier T."/>
            <person name="Howard J.T."/>
            <person name="Ganapathy G."/>
            <person name="Pfenning A."/>
            <person name="Whitney O."/>
            <person name="Rivas M.V."/>
            <person name="Hara E."/>
            <person name="Smith J."/>
            <person name="Farre M."/>
            <person name="Narayan J."/>
            <person name="Slavov G."/>
            <person name="Romanov M.N."/>
            <person name="Borges R."/>
            <person name="Machado J.P."/>
            <person name="Khan I."/>
            <person name="Springer M.S."/>
            <person name="Gatesy J."/>
            <person name="Hoffmann F.G."/>
            <person name="Opazo J.C."/>
            <person name="Hastad O."/>
            <person name="Sawyer R.H."/>
            <person name="Kim H."/>
            <person name="Kim K.W."/>
            <person name="Kim H.J."/>
            <person name="Cho S."/>
            <person name="Li N."/>
            <person name="Huang Y."/>
            <person name="Bruford M.W."/>
            <person name="Zhan X."/>
            <person name="Dixon A."/>
            <person name="Bertelsen M.F."/>
            <person name="Derryberry E."/>
            <person name="Warren W."/>
            <person name="Wilson R.K."/>
            <person name="Li S."/>
            <person name="Ray D.A."/>
            <person name="Green R.E."/>
            <person name="O'Brien S.J."/>
            <person name="Griffin D."/>
            <person name="Johnson W.E."/>
            <person name="Haussler D."/>
            <person name="Ryder O.A."/>
            <person name="Willerslev E."/>
            <person name="Graves G.R."/>
            <person name="Alstrom P."/>
            <person name="Fjeldsa J."/>
            <person name="Mindell D.P."/>
            <person name="Edwards S.V."/>
            <person name="Braun E.L."/>
            <person name="Rahbek C."/>
            <person name="Burt D.W."/>
            <person name="Houde P."/>
            <person name="Zhang Y."/>
            <person name="Yang H."/>
            <person name="Wang J."/>
            <person name="Jarvis E.D."/>
            <person name="Gilbert M.T."/>
            <person name="Wang J."/>
        </authorList>
    </citation>
    <scope>NUCLEOTIDE SEQUENCE [LARGE SCALE GENOMIC DNA]</scope>
    <source>
        <strain evidence="8">BGI_N339</strain>
    </source>
</reference>
<dbReference type="SMART" id="SM01265">
    <property type="entry name" value="Mab-21"/>
    <property type="match status" value="1"/>
</dbReference>
<keyword evidence="8" id="KW-0675">Receptor</keyword>
<keyword evidence="5" id="KW-1133">Transmembrane helix</keyword>
<evidence type="ECO:0000256" key="1">
    <source>
        <dbReference type="ARBA" id="ARBA00004479"/>
    </source>
</evidence>
<evidence type="ECO:0000313" key="8">
    <source>
        <dbReference type="EMBL" id="KFU98145.1"/>
    </source>
</evidence>
<evidence type="ECO:0000256" key="5">
    <source>
        <dbReference type="ARBA" id="ARBA00022989"/>
    </source>
</evidence>
<comment type="subcellular location">
    <subcellularLocation>
        <location evidence="1">Membrane</location>
        <topology evidence="1">Single-pass type I membrane protein</topology>
    </subcellularLocation>
</comment>
<dbReference type="PANTHER" id="PTHR10656">
    <property type="entry name" value="CELL FATE DETERMINING PROTEIN MAB21-RELATED"/>
    <property type="match status" value="1"/>
</dbReference>
<gene>
    <name evidence="8" type="ORF">N339_12727</name>
</gene>
<dbReference type="InterPro" id="IPR046906">
    <property type="entry name" value="Mab-21_HhH/H2TH-like"/>
</dbReference>
<name>A0AAW3DI87_9AVES</name>